<dbReference type="HOGENOM" id="CLU_039110_1_0_3"/>
<evidence type="ECO:0000256" key="3">
    <source>
        <dbReference type="ARBA" id="ARBA00011245"/>
    </source>
</evidence>
<organism evidence="14 15">
    <name type="scientific">Gloeobacter kilaueensis (strain ATCC BAA-2537 / CCAP 1431/1 / ULC 316 / JS1)</name>
    <dbReference type="NCBI Taxonomy" id="1183438"/>
    <lineage>
        <taxon>Bacteria</taxon>
        <taxon>Bacillati</taxon>
        <taxon>Cyanobacteriota</taxon>
        <taxon>Cyanophyceae</taxon>
        <taxon>Gloeobacterales</taxon>
        <taxon>Gloeobacteraceae</taxon>
        <taxon>Gloeobacter</taxon>
    </lineage>
</organism>
<dbReference type="SUPFAM" id="SSF111337">
    <property type="entry name" value="QueA-like"/>
    <property type="match status" value="1"/>
</dbReference>
<dbReference type="PANTHER" id="PTHR30307:SF0">
    <property type="entry name" value="S-ADENOSYLMETHIONINE:TRNA RIBOSYLTRANSFERASE-ISOMERASE"/>
    <property type="match status" value="1"/>
</dbReference>
<sequence>MNDSAHTSELDLLTESYAYELPERCIAQNPVEPRDHSHLMVVRQSDHTHRRFFELPELLQPGDLLVLNDTRVIPARLFGRKATGSRIEVLLLEPRSERQWLCLLKPARKLTAGSVIDFDGLLSATVLESDPATGGRWLAFDGKTDFESALHKLGQMPLPPYLKHSTARAEQYQTIWASRPGAVAAPTAGLHFTSELLTRLNERGIEQTQITLHVGLGTFRPVQAAHILAHQMHSEWYEIPEAAVEAVRRTRERGGRVIAVGTTSARALESAGEDGTLRSGSRRSELFIYPGYRWQVVDGLLTNFHLPRSSLLMLVSSLVGRERLLALYREAIAQGYRFYSFGDAMLILLDG</sequence>
<comment type="subcellular location">
    <subcellularLocation>
        <location evidence="1 13">Cytoplasm</location>
    </subcellularLocation>
</comment>
<evidence type="ECO:0000256" key="12">
    <source>
        <dbReference type="ARBA" id="ARBA00076160"/>
    </source>
</evidence>
<accession>U5QE22</accession>
<evidence type="ECO:0000313" key="14">
    <source>
        <dbReference type="EMBL" id="AGY57171.1"/>
    </source>
</evidence>
<dbReference type="InterPro" id="IPR042118">
    <property type="entry name" value="QueA_dom1"/>
</dbReference>
<dbReference type="PANTHER" id="PTHR30307">
    <property type="entry name" value="S-ADENOSYLMETHIONINE:TRNA RIBOSYLTRANSFERASE-ISOMERASE"/>
    <property type="match status" value="1"/>
</dbReference>
<dbReference type="OrthoDB" id="9805933at2"/>
<keyword evidence="6 13" id="KW-0949">S-adenosyl-L-methionine</keyword>
<comment type="subunit">
    <text evidence="3 13">Monomer.</text>
</comment>
<evidence type="ECO:0000256" key="11">
    <source>
        <dbReference type="ARBA" id="ARBA00069325"/>
    </source>
</evidence>
<proteinExistence type="inferred from homology"/>
<dbReference type="PATRIC" id="fig|1183438.3.peg.916"/>
<keyword evidence="14" id="KW-0413">Isomerase</keyword>
<dbReference type="RefSeq" id="WP_023172231.1">
    <property type="nucleotide sequence ID" value="NC_022600.1"/>
</dbReference>
<dbReference type="InterPro" id="IPR042119">
    <property type="entry name" value="QueA_dom2"/>
</dbReference>
<dbReference type="FunFam" id="2.40.10.240:FF:000002">
    <property type="entry name" value="S-adenosylmethionine:tRNA ribosyltransferase-isomerase"/>
    <property type="match status" value="1"/>
</dbReference>
<evidence type="ECO:0000313" key="15">
    <source>
        <dbReference type="Proteomes" id="UP000017396"/>
    </source>
</evidence>
<dbReference type="NCBIfam" id="NF001140">
    <property type="entry name" value="PRK00147.1"/>
    <property type="match status" value="1"/>
</dbReference>
<dbReference type="InterPro" id="IPR036100">
    <property type="entry name" value="QueA_sf"/>
</dbReference>
<dbReference type="Gene3D" id="2.40.10.240">
    <property type="entry name" value="QueA-like"/>
    <property type="match status" value="1"/>
</dbReference>
<dbReference type="UniPathway" id="UPA00392"/>
<dbReference type="GO" id="GO:0008616">
    <property type="term" value="P:tRNA queuosine(34) biosynthetic process"/>
    <property type="evidence" value="ECO:0007669"/>
    <property type="project" value="UniProtKB-UniRule"/>
</dbReference>
<dbReference type="HAMAP" id="MF_00113">
    <property type="entry name" value="QueA"/>
    <property type="match status" value="1"/>
</dbReference>
<keyword evidence="7 13" id="KW-0671">Queuosine biosynthesis</keyword>
<comment type="pathway">
    <text evidence="2 13">tRNA modification; tRNA-queuosine biosynthesis.</text>
</comment>
<protein>
    <recommendedName>
        <fullName evidence="11 13">S-adenosylmethionine:tRNA ribosyltransferase-isomerase</fullName>
        <ecNumber evidence="10 13">2.4.99.17</ecNumber>
    </recommendedName>
    <alternativeName>
        <fullName evidence="12 13">Queuosine biosynthesis protein QueA</fullName>
    </alternativeName>
</protein>
<comment type="similarity">
    <text evidence="9 13">Belongs to the QueA family.</text>
</comment>
<evidence type="ECO:0000256" key="10">
    <source>
        <dbReference type="ARBA" id="ARBA00066503"/>
    </source>
</evidence>
<evidence type="ECO:0000256" key="7">
    <source>
        <dbReference type="ARBA" id="ARBA00022785"/>
    </source>
</evidence>
<dbReference type="EC" id="2.4.99.17" evidence="10 13"/>
<evidence type="ECO:0000256" key="2">
    <source>
        <dbReference type="ARBA" id="ARBA00004691"/>
    </source>
</evidence>
<comment type="catalytic activity">
    <reaction evidence="8 13">
        <text>7-aminomethyl-7-carbaguanosine(34) in tRNA + S-adenosyl-L-methionine = epoxyqueuosine(34) in tRNA + adenine + L-methionine + 2 H(+)</text>
        <dbReference type="Rhea" id="RHEA:32155"/>
        <dbReference type="Rhea" id="RHEA-COMP:10342"/>
        <dbReference type="Rhea" id="RHEA-COMP:18582"/>
        <dbReference type="ChEBI" id="CHEBI:15378"/>
        <dbReference type="ChEBI" id="CHEBI:16708"/>
        <dbReference type="ChEBI" id="CHEBI:57844"/>
        <dbReference type="ChEBI" id="CHEBI:59789"/>
        <dbReference type="ChEBI" id="CHEBI:82833"/>
        <dbReference type="ChEBI" id="CHEBI:194443"/>
        <dbReference type="EC" id="2.4.99.17"/>
    </reaction>
</comment>
<dbReference type="EMBL" id="CP003587">
    <property type="protein sequence ID" value="AGY57171.1"/>
    <property type="molecule type" value="Genomic_DNA"/>
</dbReference>
<evidence type="ECO:0000256" key="9">
    <source>
        <dbReference type="ARBA" id="ARBA00061210"/>
    </source>
</evidence>
<dbReference type="eggNOG" id="COG0809">
    <property type="taxonomic scope" value="Bacteria"/>
</dbReference>
<dbReference type="FunFam" id="3.40.1780.10:FF:000001">
    <property type="entry name" value="S-adenosylmethionine:tRNA ribosyltransferase-isomerase"/>
    <property type="match status" value="1"/>
</dbReference>
<evidence type="ECO:0000256" key="8">
    <source>
        <dbReference type="ARBA" id="ARBA00052751"/>
    </source>
</evidence>
<evidence type="ECO:0000256" key="13">
    <source>
        <dbReference type="HAMAP-Rule" id="MF_00113"/>
    </source>
</evidence>
<evidence type="ECO:0000256" key="4">
    <source>
        <dbReference type="ARBA" id="ARBA00022490"/>
    </source>
</evidence>
<evidence type="ECO:0000256" key="6">
    <source>
        <dbReference type="ARBA" id="ARBA00022691"/>
    </source>
</evidence>
<keyword evidence="15" id="KW-1185">Reference proteome</keyword>
<dbReference type="STRING" id="1183438.GKIL_0925"/>
<evidence type="ECO:0000256" key="5">
    <source>
        <dbReference type="ARBA" id="ARBA00022679"/>
    </source>
</evidence>
<keyword evidence="5 13" id="KW-0808">Transferase</keyword>
<dbReference type="InterPro" id="IPR003699">
    <property type="entry name" value="QueA"/>
</dbReference>
<reference evidence="14 15" key="1">
    <citation type="journal article" date="2013" name="PLoS ONE">
        <title>Cultivation and Complete Genome Sequencing of Gloeobacter kilaueensis sp. nov., from a Lava Cave in Kilauea Caldera, Hawai'i.</title>
        <authorList>
            <person name="Saw J.H."/>
            <person name="Schatz M."/>
            <person name="Brown M.V."/>
            <person name="Kunkel D.D."/>
            <person name="Foster J.S."/>
            <person name="Shick H."/>
            <person name="Christensen S."/>
            <person name="Hou S."/>
            <person name="Wan X."/>
            <person name="Donachie S.P."/>
        </authorList>
    </citation>
    <scope>NUCLEOTIDE SEQUENCE [LARGE SCALE GENOMIC DNA]</scope>
    <source>
        <strain evidence="15">JS</strain>
    </source>
</reference>
<dbReference type="AlphaFoldDB" id="U5QE22"/>
<dbReference type="GO" id="GO:0051075">
    <property type="term" value="F:S-adenosylmethionine:tRNA ribosyltransferase-isomerase activity"/>
    <property type="evidence" value="ECO:0007669"/>
    <property type="project" value="UniProtKB-EC"/>
</dbReference>
<dbReference type="Gene3D" id="3.40.1780.10">
    <property type="entry name" value="QueA-like"/>
    <property type="match status" value="1"/>
</dbReference>
<evidence type="ECO:0000256" key="1">
    <source>
        <dbReference type="ARBA" id="ARBA00004496"/>
    </source>
</evidence>
<name>U5QE22_GLOK1</name>
<dbReference type="Pfam" id="PF02547">
    <property type="entry name" value="Queuosine_synth"/>
    <property type="match status" value="1"/>
</dbReference>
<dbReference type="Proteomes" id="UP000017396">
    <property type="component" value="Chromosome"/>
</dbReference>
<comment type="function">
    <text evidence="13">Transfers and isomerizes the ribose moiety from AdoMet to the 7-aminomethyl group of 7-deazaguanine (preQ1-tRNA) to give epoxyqueuosine (oQ-tRNA).</text>
</comment>
<dbReference type="KEGG" id="glj:GKIL_0925"/>
<dbReference type="GO" id="GO:0005737">
    <property type="term" value="C:cytoplasm"/>
    <property type="evidence" value="ECO:0007669"/>
    <property type="project" value="UniProtKB-SubCell"/>
</dbReference>
<dbReference type="NCBIfam" id="TIGR00113">
    <property type="entry name" value="queA"/>
    <property type="match status" value="1"/>
</dbReference>
<keyword evidence="4 13" id="KW-0963">Cytoplasm</keyword>
<gene>
    <name evidence="13 14" type="primary">queA</name>
    <name evidence="14" type="ORF">GKIL_0925</name>
</gene>